<proteinExistence type="predicted"/>
<gene>
    <name evidence="2" type="ORF">ACFS29_02330</name>
</gene>
<reference evidence="3" key="1">
    <citation type="journal article" date="2019" name="Int. J. Syst. Evol. Microbiol.">
        <title>The Global Catalogue of Microorganisms (GCM) 10K type strain sequencing project: providing services to taxonomists for standard genome sequencing and annotation.</title>
        <authorList>
            <consortium name="The Broad Institute Genomics Platform"/>
            <consortium name="The Broad Institute Genome Sequencing Center for Infectious Disease"/>
            <person name="Wu L."/>
            <person name="Ma J."/>
        </authorList>
    </citation>
    <scope>NUCLEOTIDE SEQUENCE [LARGE SCALE GENOMIC DNA]</scope>
    <source>
        <strain evidence="3">KCTC 32514</strain>
    </source>
</reference>
<accession>A0ABW5ZN90</accession>
<dbReference type="EMBL" id="JBHUOS010000001">
    <property type="protein sequence ID" value="MFD2914459.1"/>
    <property type="molecule type" value="Genomic_DNA"/>
</dbReference>
<feature type="region of interest" description="Disordered" evidence="1">
    <location>
        <begin position="18"/>
        <end position="43"/>
    </location>
</feature>
<feature type="compositionally biased region" description="Polar residues" evidence="1">
    <location>
        <begin position="21"/>
        <end position="43"/>
    </location>
</feature>
<evidence type="ECO:0000313" key="3">
    <source>
        <dbReference type="Proteomes" id="UP001597548"/>
    </source>
</evidence>
<sequence length="43" mass="4809">MKTQSNFIDKQFARVGRISPSPIQTNNGSTLKNELVQNTSKTE</sequence>
<keyword evidence="3" id="KW-1185">Reference proteome</keyword>
<protein>
    <submittedName>
        <fullName evidence="2">Uncharacterized protein</fullName>
    </submittedName>
</protein>
<dbReference type="RefSeq" id="WP_262892950.1">
    <property type="nucleotide sequence ID" value="NZ_JADILU010000003.1"/>
</dbReference>
<comment type="caution">
    <text evidence="2">The sequence shown here is derived from an EMBL/GenBank/DDBJ whole genome shotgun (WGS) entry which is preliminary data.</text>
</comment>
<organism evidence="2 3">
    <name type="scientific">Psychroserpens luteus</name>
    <dbReference type="NCBI Taxonomy" id="1434066"/>
    <lineage>
        <taxon>Bacteria</taxon>
        <taxon>Pseudomonadati</taxon>
        <taxon>Bacteroidota</taxon>
        <taxon>Flavobacteriia</taxon>
        <taxon>Flavobacteriales</taxon>
        <taxon>Flavobacteriaceae</taxon>
        <taxon>Psychroserpens</taxon>
    </lineage>
</organism>
<evidence type="ECO:0000256" key="1">
    <source>
        <dbReference type="SAM" id="MobiDB-lite"/>
    </source>
</evidence>
<evidence type="ECO:0000313" key="2">
    <source>
        <dbReference type="EMBL" id="MFD2914459.1"/>
    </source>
</evidence>
<dbReference type="Proteomes" id="UP001597548">
    <property type="component" value="Unassembled WGS sequence"/>
</dbReference>
<name>A0ABW5ZN90_9FLAO</name>